<proteinExistence type="inferred from homology"/>
<dbReference type="Gene3D" id="3.40.50.12230">
    <property type="match status" value="1"/>
</dbReference>
<dbReference type="OrthoDB" id="9802815at2"/>
<evidence type="ECO:0000256" key="3">
    <source>
        <dbReference type="ARBA" id="ARBA00022917"/>
    </source>
</evidence>
<keyword evidence="3" id="KW-0648">Protein biosynthesis</keyword>
<evidence type="ECO:0000313" key="7">
    <source>
        <dbReference type="Proteomes" id="UP000034838"/>
    </source>
</evidence>
<dbReference type="SUPFAM" id="SSF53328">
    <property type="entry name" value="Formyltransferase"/>
    <property type="match status" value="1"/>
</dbReference>
<dbReference type="GO" id="GO:0005829">
    <property type="term" value="C:cytosol"/>
    <property type="evidence" value="ECO:0007669"/>
    <property type="project" value="TreeGrafter"/>
</dbReference>
<keyword evidence="7" id="KW-1185">Reference proteome</keyword>
<protein>
    <submittedName>
        <fullName evidence="6">Uncharacterized protein</fullName>
    </submittedName>
</protein>
<dbReference type="Pfam" id="PF00551">
    <property type="entry name" value="Formyl_trans_N"/>
    <property type="match status" value="1"/>
</dbReference>
<feature type="domain" description="Formyl transferase C-terminal" evidence="5">
    <location>
        <begin position="199"/>
        <end position="254"/>
    </location>
</feature>
<feature type="domain" description="Formyl transferase N-terminal" evidence="4">
    <location>
        <begin position="58"/>
        <end position="144"/>
    </location>
</feature>
<dbReference type="PANTHER" id="PTHR11138:SF5">
    <property type="entry name" value="METHIONYL-TRNA FORMYLTRANSFERASE, MITOCHONDRIAL"/>
    <property type="match status" value="1"/>
</dbReference>
<dbReference type="InterPro" id="IPR002376">
    <property type="entry name" value="Formyl_transf_N"/>
</dbReference>
<dbReference type="InterPro" id="IPR036477">
    <property type="entry name" value="Formyl_transf_N_sf"/>
</dbReference>
<sequence length="279" mass="29660">MRVVLMSYGAEGFEDLQAACETAGHTPVAYVCAASRGGAAADEVLAAMPPGPDLLVPRSPQGLALSLAGYEPDLVVCYGIPWRLPASVLRVPRLGVLNVHPSLLPRHRGPMPVHWAVRHGDEETGVTVHWMDEAFDSGPVVAQRGGVSLPDGLAGDVVFTQVRATIRALVPEALALAEDGFAGTTQDESLASYEGFMGPESAVIDWSRPAREIHNLVRAYRFGLFAVPGPLAVVRGEWVSVLRTSLTEASGVRKRCGDGPLWVTGSVPVPARDRWVASS</sequence>
<dbReference type="EMBL" id="LBDA02000080">
    <property type="protein sequence ID" value="OIK24034.1"/>
    <property type="molecule type" value="Genomic_DNA"/>
</dbReference>
<organism evidence="6 7">
    <name type="scientific">Streptomyces malaysiense</name>
    <dbReference type="NCBI Taxonomy" id="1428626"/>
    <lineage>
        <taxon>Bacteria</taxon>
        <taxon>Bacillati</taxon>
        <taxon>Actinomycetota</taxon>
        <taxon>Actinomycetes</taxon>
        <taxon>Kitasatosporales</taxon>
        <taxon>Streptomycetaceae</taxon>
        <taxon>Streptomyces</taxon>
    </lineage>
</organism>
<dbReference type="CDD" id="cd08369">
    <property type="entry name" value="FMT_core"/>
    <property type="match status" value="1"/>
</dbReference>
<accession>A0A1J4PTJ4</accession>
<dbReference type="RefSeq" id="WP_046421654.1">
    <property type="nucleotide sequence ID" value="NZ_LBDA02000080.1"/>
</dbReference>
<evidence type="ECO:0000313" key="6">
    <source>
        <dbReference type="EMBL" id="OIK24034.1"/>
    </source>
</evidence>
<evidence type="ECO:0000256" key="1">
    <source>
        <dbReference type="ARBA" id="ARBA00010699"/>
    </source>
</evidence>
<evidence type="ECO:0000256" key="2">
    <source>
        <dbReference type="ARBA" id="ARBA00022679"/>
    </source>
</evidence>
<dbReference type="Pfam" id="PF02911">
    <property type="entry name" value="Formyl_trans_C"/>
    <property type="match status" value="1"/>
</dbReference>
<dbReference type="InterPro" id="IPR044135">
    <property type="entry name" value="Met-tRNA-FMT_C"/>
</dbReference>
<comment type="similarity">
    <text evidence="1">Belongs to the Fmt family.</text>
</comment>
<comment type="caution">
    <text evidence="6">The sequence shown here is derived from an EMBL/GenBank/DDBJ whole genome shotgun (WGS) entry which is preliminary data.</text>
</comment>
<dbReference type="SUPFAM" id="SSF50486">
    <property type="entry name" value="FMT C-terminal domain-like"/>
    <property type="match status" value="1"/>
</dbReference>
<dbReference type="InterPro" id="IPR005793">
    <property type="entry name" value="Formyl_trans_C"/>
</dbReference>
<reference evidence="6" key="1">
    <citation type="submission" date="2016-10" db="EMBL/GenBank/DDBJ databases">
        <title>Genome sequence of Streptomyces malaysiense MUSC 136.</title>
        <authorList>
            <person name="Lee L.-H."/>
            <person name="Ser H.-L."/>
        </authorList>
    </citation>
    <scope>NUCLEOTIDE SEQUENCE [LARGE SCALE GENOMIC DNA]</scope>
    <source>
        <strain evidence="6">MUSC 136</strain>
    </source>
</reference>
<keyword evidence="2" id="KW-0808">Transferase</keyword>
<evidence type="ECO:0000259" key="5">
    <source>
        <dbReference type="Pfam" id="PF02911"/>
    </source>
</evidence>
<dbReference type="AlphaFoldDB" id="A0A1J4PTJ4"/>
<dbReference type="PANTHER" id="PTHR11138">
    <property type="entry name" value="METHIONYL-TRNA FORMYLTRANSFERASE"/>
    <property type="match status" value="1"/>
</dbReference>
<dbReference type="GO" id="GO:0004479">
    <property type="term" value="F:methionyl-tRNA formyltransferase activity"/>
    <property type="evidence" value="ECO:0007669"/>
    <property type="project" value="TreeGrafter"/>
</dbReference>
<gene>
    <name evidence="6" type="ORF">VT52_028815</name>
</gene>
<dbReference type="Proteomes" id="UP000034838">
    <property type="component" value="Unassembled WGS sequence"/>
</dbReference>
<dbReference type="InterPro" id="IPR011034">
    <property type="entry name" value="Formyl_transferase-like_C_sf"/>
</dbReference>
<evidence type="ECO:0000259" key="4">
    <source>
        <dbReference type="Pfam" id="PF00551"/>
    </source>
</evidence>
<name>A0A1J4PTJ4_9ACTN</name>
<dbReference type="CDD" id="cd08704">
    <property type="entry name" value="Met_tRNA_FMT_C"/>
    <property type="match status" value="1"/>
</dbReference>